<sequence length="285" mass="32867">MHSDNEHENDNINRRDIDFKIERFLEQSQSYLKRLPPLKRQLNEINRLYQFDLYVQKLNEIGKIVQTLAQNIRNIEQLHLQLTEKYRVKHDRKILLLRTEINNEMSEFHTLRNQAMASSIDENLSTADDRSDDNNNIEQDPESNGLRQRHMTETNRLNDSYDLLEQDLILLRDTMNEVAQLVQLHKEKISHTEQLIHIAHDQIRNASTLLQKAVQNKYITLASGAILGASLGGPIGCILGLKIGALAALSGSAVGAFSVNRMQQKMIRNEEQIHNNHDSYNQAML</sequence>
<evidence type="ECO:0000313" key="6">
    <source>
        <dbReference type="Proteomes" id="UP000663860"/>
    </source>
</evidence>
<dbReference type="Pfam" id="PF26585">
    <property type="entry name" value="STX17_N"/>
    <property type="match status" value="1"/>
</dbReference>
<evidence type="ECO:0000259" key="3">
    <source>
        <dbReference type="Pfam" id="PF26585"/>
    </source>
</evidence>
<feature type="transmembrane region" description="Helical" evidence="2">
    <location>
        <begin position="239"/>
        <end position="259"/>
    </location>
</feature>
<evidence type="ECO:0000313" key="5">
    <source>
        <dbReference type="EMBL" id="CAF3706670.1"/>
    </source>
</evidence>
<feature type="domain" description="STX17-like N-terminal" evidence="3">
    <location>
        <begin position="16"/>
        <end position="113"/>
    </location>
</feature>
<name>A0A813PQK3_9BILA</name>
<dbReference type="Proteomes" id="UP000663868">
    <property type="component" value="Unassembled WGS sequence"/>
</dbReference>
<evidence type="ECO:0000313" key="4">
    <source>
        <dbReference type="EMBL" id="CAF0757526.1"/>
    </source>
</evidence>
<accession>A0A813PQK3</accession>
<feature type="region of interest" description="Disordered" evidence="1">
    <location>
        <begin position="125"/>
        <end position="150"/>
    </location>
</feature>
<dbReference type="AlphaFoldDB" id="A0A813PQK3"/>
<protein>
    <recommendedName>
        <fullName evidence="3">STX17-like N-terminal domain-containing protein</fullName>
    </recommendedName>
</protein>
<dbReference type="InterPro" id="IPR059001">
    <property type="entry name" value="STX17_N"/>
</dbReference>
<keyword evidence="2" id="KW-0812">Transmembrane</keyword>
<evidence type="ECO:0000256" key="2">
    <source>
        <dbReference type="SAM" id="Phobius"/>
    </source>
</evidence>
<dbReference type="EMBL" id="CAJNOE010000025">
    <property type="protein sequence ID" value="CAF0757526.1"/>
    <property type="molecule type" value="Genomic_DNA"/>
</dbReference>
<reference evidence="4" key="1">
    <citation type="submission" date="2021-02" db="EMBL/GenBank/DDBJ databases">
        <authorList>
            <person name="Nowell W R."/>
        </authorList>
    </citation>
    <scope>NUCLEOTIDE SEQUENCE</scope>
</reference>
<dbReference type="Proteomes" id="UP000663860">
    <property type="component" value="Unassembled WGS sequence"/>
</dbReference>
<organism evidence="4 6">
    <name type="scientific">Adineta steineri</name>
    <dbReference type="NCBI Taxonomy" id="433720"/>
    <lineage>
        <taxon>Eukaryota</taxon>
        <taxon>Metazoa</taxon>
        <taxon>Spiralia</taxon>
        <taxon>Gnathifera</taxon>
        <taxon>Rotifera</taxon>
        <taxon>Eurotatoria</taxon>
        <taxon>Bdelloidea</taxon>
        <taxon>Adinetida</taxon>
        <taxon>Adinetidae</taxon>
        <taxon>Adineta</taxon>
    </lineage>
</organism>
<keyword evidence="2" id="KW-1133">Transmembrane helix</keyword>
<comment type="caution">
    <text evidence="4">The sequence shown here is derived from an EMBL/GenBank/DDBJ whole genome shotgun (WGS) entry which is preliminary data.</text>
</comment>
<dbReference type="EMBL" id="CAJOBB010000563">
    <property type="protein sequence ID" value="CAF3706670.1"/>
    <property type="molecule type" value="Genomic_DNA"/>
</dbReference>
<gene>
    <name evidence="4" type="ORF">IZO911_LOCUS4520</name>
    <name evidence="5" type="ORF">KXQ929_LOCUS11435</name>
</gene>
<proteinExistence type="predicted"/>
<evidence type="ECO:0000256" key="1">
    <source>
        <dbReference type="SAM" id="MobiDB-lite"/>
    </source>
</evidence>
<keyword evidence="2" id="KW-0472">Membrane</keyword>